<feature type="transmembrane region" description="Helical" evidence="1">
    <location>
        <begin position="28"/>
        <end position="46"/>
    </location>
</feature>
<organism evidence="2 3">
    <name type="scientific">Sphingomonas piscis</name>
    <dbReference type="NCBI Taxonomy" id="2714943"/>
    <lineage>
        <taxon>Bacteria</taxon>
        <taxon>Pseudomonadati</taxon>
        <taxon>Pseudomonadota</taxon>
        <taxon>Alphaproteobacteria</taxon>
        <taxon>Sphingomonadales</taxon>
        <taxon>Sphingomonadaceae</taxon>
        <taxon>Sphingomonas</taxon>
    </lineage>
</organism>
<dbReference type="KEGG" id="spii:G7077_05325"/>
<keyword evidence="1" id="KW-1133">Transmembrane helix</keyword>
<gene>
    <name evidence="2" type="ORF">G7077_05325</name>
</gene>
<dbReference type="AlphaFoldDB" id="A0A6G7YNU3"/>
<keyword evidence="3" id="KW-1185">Reference proteome</keyword>
<evidence type="ECO:0000256" key="1">
    <source>
        <dbReference type="SAM" id="Phobius"/>
    </source>
</evidence>
<keyword evidence="1" id="KW-0812">Transmembrane</keyword>
<proteinExistence type="predicted"/>
<name>A0A6G7YNU3_9SPHN</name>
<evidence type="ECO:0000313" key="3">
    <source>
        <dbReference type="Proteomes" id="UP000503222"/>
    </source>
</evidence>
<protein>
    <submittedName>
        <fullName evidence="2">Uncharacterized protein</fullName>
    </submittedName>
</protein>
<keyword evidence="1" id="KW-0472">Membrane</keyword>
<dbReference type="Proteomes" id="UP000503222">
    <property type="component" value="Chromosome"/>
</dbReference>
<sequence length="100" mass="11109">MSEILVWTMYLIGAAAAFALVRYRGWPLTLSILTPSVVGTLIYYLVVEEIGKEANEPFWLRMDLALNFSFFLIFAGAGAAIGMFIRERTVRGTGDAELVD</sequence>
<accession>A0A6G7YNU3</accession>
<evidence type="ECO:0000313" key="2">
    <source>
        <dbReference type="EMBL" id="QIK78413.1"/>
    </source>
</evidence>
<feature type="transmembrane region" description="Helical" evidence="1">
    <location>
        <begin position="6"/>
        <end position="21"/>
    </location>
</feature>
<feature type="transmembrane region" description="Helical" evidence="1">
    <location>
        <begin position="66"/>
        <end position="85"/>
    </location>
</feature>
<reference evidence="2 3" key="1">
    <citation type="submission" date="2020-03" db="EMBL/GenBank/DDBJ databases">
        <title>Sphingomonas sp. nov., isolated from fish.</title>
        <authorList>
            <person name="Hyun D.-W."/>
            <person name="Bae J.-W."/>
        </authorList>
    </citation>
    <scope>NUCLEOTIDE SEQUENCE [LARGE SCALE GENOMIC DNA]</scope>
    <source>
        <strain evidence="2 3">HDW15B</strain>
    </source>
</reference>
<dbReference type="EMBL" id="CP049869">
    <property type="protein sequence ID" value="QIK78413.1"/>
    <property type="molecule type" value="Genomic_DNA"/>
</dbReference>
<dbReference type="RefSeq" id="WP_166410806.1">
    <property type="nucleotide sequence ID" value="NZ_CP049869.1"/>
</dbReference>